<dbReference type="AlphaFoldDB" id="A0A238V959"/>
<dbReference type="Proteomes" id="UP000198384">
    <property type="component" value="Unassembled WGS sequence"/>
</dbReference>
<organism evidence="2 3">
    <name type="scientific">Lutibacter agarilyticus</name>
    <dbReference type="NCBI Taxonomy" id="1109740"/>
    <lineage>
        <taxon>Bacteria</taxon>
        <taxon>Pseudomonadati</taxon>
        <taxon>Bacteroidota</taxon>
        <taxon>Flavobacteriia</taxon>
        <taxon>Flavobacteriales</taxon>
        <taxon>Flavobacteriaceae</taxon>
        <taxon>Lutibacter</taxon>
    </lineage>
</organism>
<evidence type="ECO:0000313" key="2">
    <source>
        <dbReference type="EMBL" id="SNR30950.1"/>
    </source>
</evidence>
<proteinExistence type="predicted"/>
<accession>A0A238V959</accession>
<sequence length="526" mass="58206">MNLKKIKTYIWFIAVALFINACSDDSNELSLTEPNHRVVYTSQMDFENKININGEIDFGDISAGVESRTWTFPEGVVDIVGSDDDINSSKDVVKTIFNTVGEHSVHLNQIFKGDAFVGTELRGKELDTTIIVTVLSPVTATINANFINDDGSLGAALNIADMAENEVTASKSVRFTYATDGAPEEFVWNFDGGDPTEVTAAPIETDVKYKKMGTYDIQFIASRARPYGGDTIYLKDFIKVIASTDPVDLEQVTDKDGDIALVFSREMDASTLNKDNFSIIIENGGVITPTIKKASVDATEGNIILLELDGEGIYNDDVIKVSYTPGVLATLDAVKATAFTDEILEFTKINILDVASDYDHSFENSTADNWPYMWWGGVWGEYDLEISDIKAQDGSKSAYIEFRPNGGMIIGHKNTAGDQITFPAETGKNYEIGIWVYVEDLGANDPAGFAPDVRFFWWPDTNWGVGGNPTFTSDFKTGEWVYSKTYAQFNETGDKTFQIRGYNEANPERLKFYMDNLSVSEVSLRP</sequence>
<name>A0A238V959_9FLAO</name>
<keyword evidence="3" id="KW-1185">Reference proteome</keyword>
<evidence type="ECO:0000313" key="3">
    <source>
        <dbReference type="Proteomes" id="UP000198384"/>
    </source>
</evidence>
<protein>
    <recommendedName>
        <fullName evidence="4">PKD domain-containing protein</fullName>
    </recommendedName>
</protein>
<gene>
    <name evidence="2" type="ORF">SAMN06265371_10183</name>
</gene>
<evidence type="ECO:0008006" key="4">
    <source>
        <dbReference type="Google" id="ProtNLM"/>
    </source>
</evidence>
<dbReference type="RefSeq" id="WP_089379763.1">
    <property type="nucleotide sequence ID" value="NZ_FZNT01000001.1"/>
</dbReference>
<feature type="signal peptide" evidence="1">
    <location>
        <begin position="1"/>
        <end position="23"/>
    </location>
</feature>
<reference evidence="2 3" key="1">
    <citation type="submission" date="2017-06" db="EMBL/GenBank/DDBJ databases">
        <authorList>
            <person name="Kim H.J."/>
            <person name="Triplett B.A."/>
        </authorList>
    </citation>
    <scope>NUCLEOTIDE SEQUENCE [LARGE SCALE GENOMIC DNA]</scope>
    <source>
        <strain evidence="2 3">DSM 29150</strain>
    </source>
</reference>
<dbReference type="InterPro" id="IPR035986">
    <property type="entry name" value="PKD_dom_sf"/>
</dbReference>
<dbReference type="OrthoDB" id="832237at2"/>
<dbReference type="Gene3D" id="2.60.120.260">
    <property type="entry name" value="Galactose-binding domain-like"/>
    <property type="match status" value="1"/>
</dbReference>
<feature type="chain" id="PRO_5012489364" description="PKD domain-containing protein" evidence="1">
    <location>
        <begin position="24"/>
        <end position="526"/>
    </location>
</feature>
<evidence type="ECO:0000256" key="1">
    <source>
        <dbReference type="SAM" id="SignalP"/>
    </source>
</evidence>
<dbReference type="SUPFAM" id="SSF49299">
    <property type="entry name" value="PKD domain"/>
    <property type="match status" value="1"/>
</dbReference>
<dbReference type="EMBL" id="FZNT01000001">
    <property type="protein sequence ID" value="SNR30950.1"/>
    <property type="molecule type" value="Genomic_DNA"/>
</dbReference>
<keyword evidence="1" id="KW-0732">Signal</keyword>